<reference evidence="7 8" key="1">
    <citation type="submission" date="2019-03" db="EMBL/GenBank/DDBJ databases">
        <title>Genomic Encyclopedia of Type Strains, Phase IV (KMG-IV): sequencing the most valuable type-strain genomes for metagenomic binning, comparative biology and taxonomic classification.</title>
        <authorList>
            <person name="Goeker M."/>
        </authorList>
    </citation>
    <scope>NUCLEOTIDE SEQUENCE [LARGE SCALE GENOMIC DNA]</scope>
    <source>
        <strain evidence="7 8">DSM 25894</strain>
    </source>
</reference>
<dbReference type="EMBL" id="SMAN01000017">
    <property type="protein sequence ID" value="TCT19632.1"/>
    <property type="molecule type" value="Genomic_DNA"/>
</dbReference>
<evidence type="ECO:0000313" key="8">
    <source>
        <dbReference type="Proteomes" id="UP000294650"/>
    </source>
</evidence>
<dbReference type="Pfam" id="PF09678">
    <property type="entry name" value="Caa3_CtaG"/>
    <property type="match status" value="1"/>
</dbReference>
<accession>A0A4V2V130</accession>
<feature type="transmembrane region" description="Helical" evidence="6">
    <location>
        <begin position="78"/>
        <end position="101"/>
    </location>
</feature>
<evidence type="ECO:0000256" key="2">
    <source>
        <dbReference type="ARBA" id="ARBA00022475"/>
    </source>
</evidence>
<evidence type="ECO:0000256" key="3">
    <source>
        <dbReference type="ARBA" id="ARBA00022692"/>
    </source>
</evidence>
<evidence type="ECO:0000256" key="6">
    <source>
        <dbReference type="SAM" id="Phobius"/>
    </source>
</evidence>
<organism evidence="7 8">
    <name type="scientific">Melghiribacillus thermohalophilus</name>
    <dbReference type="NCBI Taxonomy" id="1324956"/>
    <lineage>
        <taxon>Bacteria</taxon>
        <taxon>Bacillati</taxon>
        <taxon>Bacillota</taxon>
        <taxon>Bacilli</taxon>
        <taxon>Bacillales</taxon>
        <taxon>Bacillaceae</taxon>
        <taxon>Melghiribacillus</taxon>
    </lineage>
</organism>
<protein>
    <submittedName>
        <fullName evidence="7">Putative membrane protein</fullName>
    </submittedName>
</protein>
<keyword evidence="2" id="KW-1003">Cell membrane</keyword>
<evidence type="ECO:0000313" key="7">
    <source>
        <dbReference type="EMBL" id="TCT19632.1"/>
    </source>
</evidence>
<evidence type="ECO:0000256" key="5">
    <source>
        <dbReference type="ARBA" id="ARBA00023136"/>
    </source>
</evidence>
<keyword evidence="8" id="KW-1185">Reference proteome</keyword>
<dbReference type="InterPro" id="IPR019108">
    <property type="entry name" value="Caa3_assmbl_CtaG-rel"/>
</dbReference>
<comment type="caution">
    <text evidence="7">The sequence shown here is derived from an EMBL/GenBank/DDBJ whole genome shotgun (WGS) entry which is preliminary data.</text>
</comment>
<feature type="transmembrane region" description="Helical" evidence="6">
    <location>
        <begin position="189"/>
        <end position="209"/>
    </location>
</feature>
<dbReference type="RefSeq" id="WP_132372383.1">
    <property type="nucleotide sequence ID" value="NZ_SMAN01000017.1"/>
</dbReference>
<dbReference type="GO" id="GO:0005886">
    <property type="term" value="C:plasma membrane"/>
    <property type="evidence" value="ECO:0007669"/>
    <property type="project" value="UniProtKB-SubCell"/>
</dbReference>
<name>A0A4V2V130_9BACI</name>
<keyword evidence="4 6" id="KW-1133">Transmembrane helix</keyword>
<gene>
    <name evidence="7" type="ORF">EDD68_11726</name>
</gene>
<feature type="transmembrane region" description="Helical" evidence="6">
    <location>
        <begin position="154"/>
        <end position="177"/>
    </location>
</feature>
<dbReference type="OrthoDB" id="5024156at2"/>
<feature type="transmembrane region" description="Helical" evidence="6">
    <location>
        <begin position="48"/>
        <end position="66"/>
    </location>
</feature>
<dbReference type="Proteomes" id="UP000294650">
    <property type="component" value="Unassembled WGS sequence"/>
</dbReference>
<keyword evidence="5 6" id="KW-0472">Membrane</keyword>
<comment type="subcellular location">
    <subcellularLocation>
        <location evidence="1">Cell membrane</location>
        <topology evidence="1">Multi-pass membrane protein</topology>
    </subcellularLocation>
</comment>
<evidence type="ECO:0000256" key="4">
    <source>
        <dbReference type="ARBA" id="ARBA00022989"/>
    </source>
</evidence>
<dbReference type="AlphaFoldDB" id="A0A4V2V130"/>
<evidence type="ECO:0000256" key="1">
    <source>
        <dbReference type="ARBA" id="ARBA00004651"/>
    </source>
</evidence>
<feature type="transmembrane region" description="Helical" evidence="6">
    <location>
        <begin position="229"/>
        <end position="248"/>
    </location>
</feature>
<keyword evidence="3 6" id="KW-0812">Transmembrane</keyword>
<feature type="transmembrane region" description="Helical" evidence="6">
    <location>
        <begin position="15"/>
        <end position="36"/>
    </location>
</feature>
<proteinExistence type="predicted"/>
<feature type="transmembrane region" description="Helical" evidence="6">
    <location>
        <begin position="121"/>
        <end position="142"/>
    </location>
</feature>
<sequence>MSGNISSSSLYPSEIILATPFVTLLFLYCSAVYLNMKHGKRWSVFRTLYWIMGTLFALLSVTGPIARLSHEQFPVHMLGHLLLGMLSPLLTVLGAPVTLLLRTLSVKQARRITAWLKAKPFVILSNPIFASFLNIGGLWLLYTTDLYDLMHQNLYLYLLIHMHVFLAGYVFTASIIYIDPVFHRRSYTYRLIVLTVALGAHSVLSKYIYAYPPSGVTRSEAETGGMLMYYGGDLIDIVLILIFCTQWYKASRPRFRSPVEKH</sequence>